<dbReference type="Gene3D" id="3.90.1170.30">
    <property type="entry name" value="Pyrimidine nucleoside phosphorylase-like, C-terminal domain"/>
    <property type="match status" value="1"/>
</dbReference>
<dbReference type="Gene3D" id="3.40.1030.10">
    <property type="entry name" value="Nucleoside phosphorylase/phosphoribosyltransferase catalytic domain"/>
    <property type="match status" value="1"/>
</dbReference>
<dbReference type="Gene3D" id="2.40.40.20">
    <property type="match status" value="1"/>
</dbReference>
<dbReference type="GO" id="GO:0004645">
    <property type="term" value="F:1,4-alpha-oligoglucan phosphorylase activity"/>
    <property type="evidence" value="ECO:0007669"/>
    <property type="project" value="InterPro"/>
</dbReference>
<sequence length="511" mass="53746">MLRVGYLGFSSGAPLVVVDDEVAAALGVRAHDRLLVRRGGREVVALVNVARHLPAGTILVNEEVALALGVEEGESVEVVPAPPPKSSRYVREFVLGSWLGADEIRAIVEDIVRDRLSDVELAALVVAAARRGLSVEEAYHFSRAMVETGERLELGVKPVVDKHSIGGVPGDKTTLLAVPMLAALGYYVPKTSSRAITSPAGTADRAEVLMPVNLSLEEIRRVVLKTGGCIAWGGALRLAPADDKIIRVEHPLSIDPFLVPSIMAKKAAVGATHVVLDIPVGRGAKVATVREAEQLARMFIEVGRRLGMRIACAATFGDQPVGYAAGPALEAREALRALQGSGPQDLVDKAASLVGLLLELLGVSDGKAIALEVLRSGKALAKMREIIAEQGGDPAVKPEDIPVGGKRLTVRAERSGTVAWISNAAVAAVARLAGAPKDKGAGVELHVKLGDPVEEGDPLFTVYSEHSAKLQAAEEYIASTTVIQVSKLGSETLMKSIVEPLLPAELALAER</sequence>
<proteinExistence type="predicted"/>
<dbReference type="SUPFAM" id="SSF47648">
    <property type="entry name" value="Nucleoside phosphorylase/phosphoribosyltransferase N-terminal domain"/>
    <property type="match status" value="1"/>
</dbReference>
<dbReference type="GO" id="GO:0006206">
    <property type="term" value="P:pyrimidine nucleobase metabolic process"/>
    <property type="evidence" value="ECO:0007669"/>
    <property type="project" value="InterPro"/>
</dbReference>
<dbReference type="InterPro" id="IPR017459">
    <property type="entry name" value="Glycosyl_Trfase_fam3_N_dom"/>
</dbReference>
<dbReference type="NCBIfam" id="TIGR03327">
    <property type="entry name" value="AMP_phos"/>
    <property type="match status" value="1"/>
</dbReference>
<evidence type="ECO:0000256" key="3">
    <source>
        <dbReference type="NCBIfam" id="TIGR03327"/>
    </source>
</evidence>
<name>A0A7J3X5T5_THEPE</name>
<dbReference type="PANTHER" id="PTHR10515">
    <property type="entry name" value="THYMIDINE PHOSPHORYLASE"/>
    <property type="match status" value="1"/>
</dbReference>
<accession>A0A7J3X5T5</accession>
<protein>
    <recommendedName>
        <fullName evidence="3">AMP phosphorylase</fullName>
        <ecNumber evidence="3">2.4.2.57</ecNumber>
    </recommendedName>
</protein>
<dbReference type="SUPFAM" id="SSF52418">
    <property type="entry name" value="Nucleoside phosphorylase/phosphoribosyltransferase catalytic domain"/>
    <property type="match status" value="1"/>
</dbReference>
<dbReference type="GO" id="GO:0006196">
    <property type="term" value="P:AMP catabolic process"/>
    <property type="evidence" value="ECO:0007669"/>
    <property type="project" value="TreeGrafter"/>
</dbReference>
<dbReference type="InterPro" id="IPR017713">
    <property type="entry name" value="AMP_phosphorylase"/>
</dbReference>
<keyword evidence="2 5" id="KW-0808">Transferase</keyword>
<dbReference type="EMBL" id="DRZM01000063">
    <property type="protein sequence ID" value="HHP04482.1"/>
    <property type="molecule type" value="Genomic_DNA"/>
</dbReference>
<dbReference type="AlphaFoldDB" id="A0A7J3X5T5"/>
<dbReference type="NCBIfam" id="TIGR02645">
    <property type="entry name" value="ARCH_P_rylase"/>
    <property type="match status" value="1"/>
</dbReference>
<comment type="caution">
    <text evidence="5">The sequence shown here is derived from an EMBL/GenBank/DDBJ whole genome shotgun (WGS) entry which is preliminary data.</text>
</comment>
<dbReference type="InterPro" id="IPR035902">
    <property type="entry name" value="Nuc_phospho_transferase"/>
</dbReference>
<evidence type="ECO:0000259" key="4">
    <source>
        <dbReference type="SMART" id="SM00941"/>
    </source>
</evidence>
<evidence type="ECO:0000313" key="5">
    <source>
        <dbReference type="EMBL" id="HHP04482.1"/>
    </source>
</evidence>
<dbReference type="Pfam" id="PF00591">
    <property type="entry name" value="Glycos_transf_3"/>
    <property type="match status" value="1"/>
</dbReference>
<dbReference type="GO" id="GO:0046125">
    <property type="term" value="P:pyrimidine deoxyribonucleoside metabolic process"/>
    <property type="evidence" value="ECO:0007669"/>
    <property type="project" value="InterPro"/>
</dbReference>
<dbReference type="SUPFAM" id="SSF54680">
    <property type="entry name" value="Pyrimidine nucleoside phosphorylase C-terminal domain"/>
    <property type="match status" value="1"/>
</dbReference>
<dbReference type="InterPro" id="IPR000053">
    <property type="entry name" value="Thymidine/pyrmidine_PPase"/>
</dbReference>
<reference evidence="5" key="1">
    <citation type="journal article" date="2020" name="mSystems">
        <title>Genome- and Community-Level Interaction Insights into Carbon Utilization and Element Cycling Functions of Hydrothermarchaeota in Hydrothermal Sediment.</title>
        <authorList>
            <person name="Zhou Z."/>
            <person name="Liu Y."/>
            <person name="Xu W."/>
            <person name="Pan J."/>
            <person name="Luo Z.H."/>
            <person name="Li M."/>
        </authorList>
    </citation>
    <scope>NUCLEOTIDE SEQUENCE [LARGE SCALE GENOMIC DNA]</scope>
    <source>
        <strain evidence="5">SpSt-1125</strain>
    </source>
</reference>
<dbReference type="InterPro" id="IPR000312">
    <property type="entry name" value="Glycosyl_Trfase_fam3"/>
</dbReference>
<gene>
    <name evidence="5" type="ORF">ENM88_01855</name>
</gene>
<organism evidence="5">
    <name type="scientific">Thermofilum pendens</name>
    <dbReference type="NCBI Taxonomy" id="2269"/>
    <lineage>
        <taxon>Archaea</taxon>
        <taxon>Thermoproteota</taxon>
        <taxon>Thermoprotei</taxon>
        <taxon>Thermofilales</taxon>
        <taxon>Thermofilaceae</taxon>
        <taxon>Thermofilum</taxon>
    </lineage>
</organism>
<dbReference type="NCBIfam" id="NF003338">
    <property type="entry name" value="PRK04350.1"/>
    <property type="match status" value="1"/>
</dbReference>
<dbReference type="Pfam" id="PF02885">
    <property type="entry name" value="Glycos_trans_3N"/>
    <property type="match status" value="1"/>
</dbReference>
<dbReference type="GO" id="GO:0005829">
    <property type="term" value="C:cytosol"/>
    <property type="evidence" value="ECO:0007669"/>
    <property type="project" value="TreeGrafter"/>
</dbReference>
<feature type="domain" description="Pyrimidine nucleoside phosphorylase C-terminal" evidence="4">
    <location>
        <begin position="417"/>
        <end position="484"/>
    </location>
</feature>
<dbReference type="EC" id="2.4.2.57" evidence="3"/>
<dbReference type="Gene3D" id="1.20.970.50">
    <property type="match status" value="1"/>
</dbReference>
<dbReference type="InterPro" id="IPR013102">
    <property type="entry name" value="PYNP_C"/>
</dbReference>
<keyword evidence="1 5" id="KW-0328">Glycosyltransferase</keyword>
<evidence type="ECO:0000256" key="2">
    <source>
        <dbReference type="ARBA" id="ARBA00022679"/>
    </source>
</evidence>
<dbReference type="SMART" id="SM00941">
    <property type="entry name" value="PYNP_C"/>
    <property type="match status" value="1"/>
</dbReference>
<dbReference type="Pfam" id="PF07831">
    <property type="entry name" value="PYNP_C"/>
    <property type="match status" value="1"/>
</dbReference>
<dbReference type="InterPro" id="IPR036320">
    <property type="entry name" value="Glycosyl_Trfase_fam3_N_dom_sf"/>
</dbReference>
<dbReference type="GO" id="GO:0016763">
    <property type="term" value="F:pentosyltransferase activity"/>
    <property type="evidence" value="ECO:0007669"/>
    <property type="project" value="InterPro"/>
</dbReference>
<dbReference type="PANTHER" id="PTHR10515:SF0">
    <property type="entry name" value="THYMIDINE PHOSPHORYLASE"/>
    <property type="match status" value="1"/>
</dbReference>
<dbReference type="InterPro" id="IPR013466">
    <property type="entry name" value="Thymidine/AMP_Pase"/>
</dbReference>
<dbReference type="InterPro" id="IPR036566">
    <property type="entry name" value="PYNP-like_C_sf"/>
</dbReference>
<evidence type="ECO:0000256" key="1">
    <source>
        <dbReference type="ARBA" id="ARBA00022676"/>
    </source>
</evidence>